<gene>
    <name evidence="2" type="ORF">BDN70DRAFT_887080</name>
</gene>
<evidence type="ECO:0000313" key="3">
    <source>
        <dbReference type="Proteomes" id="UP000807469"/>
    </source>
</evidence>
<feature type="compositionally biased region" description="Polar residues" evidence="1">
    <location>
        <begin position="1"/>
        <end position="12"/>
    </location>
</feature>
<evidence type="ECO:0000256" key="1">
    <source>
        <dbReference type="SAM" id="MobiDB-lite"/>
    </source>
</evidence>
<organism evidence="2 3">
    <name type="scientific">Pholiota conissans</name>
    <dbReference type="NCBI Taxonomy" id="109636"/>
    <lineage>
        <taxon>Eukaryota</taxon>
        <taxon>Fungi</taxon>
        <taxon>Dikarya</taxon>
        <taxon>Basidiomycota</taxon>
        <taxon>Agaricomycotina</taxon>
        <taxon>Agaricomycetes</taxon>
        <taxon>Agaricomycetidae</taxon>
        <taxon>Agaricales</taxon>
        <taxon>Agaricineae</taxon>
        <taxon>Strophariaceae</taxon>
        <taxon>Pholiota</taxon>
    </lineage>
</organism>
<name>A0A9P6CU85_9AGAR</name>
<dbReference type="Proteomes" id="UP000807469">
    <property type="component" value="Unassembled WGS sequence"/>
</dbReference>
<proteinExistence type="predicted"/>
<protein>
    <submittedName>
        <fullName evidence="2">Uncharacterized protein</fullName>
    </submittedName>
</protein>
<feature type="region of interest" description="Disordered" evidence="1">
    <location>
        <begin position="1"/>
        <end position="23"/>
    </location>
</feature>
<accession>A0A9P6CU85</accession>
<evidence type="ECO:0000313" key="2">
    <source>
        <dbReference type="EMBL" id="KAF9472343.1"/>
    </source>
</evidence>
<sequence length="57" mass="6461">MAYNTTSNNVPTKDNEEVQRTRPFPLHKHTISVYQSTTFAAFCGIEMRGFGWHDGNG</sequence>
<reference evidence="2" key="1">
    <citation type="submission" date="2020-11" db="EMBL/GenBank/DDBJ databases">
        <authorList>
            <consortium name="DOE Joint Genome Institute"/>
            <person name="Ahrendt S."/>
            <person name="Riley R."/>
            <person name="Andreopoulos W."/>
            <person name="Labutti K."/>
            <person name="Pangilinan J."/>
            <person name="Ruiz-Duenas F.J."/>
            <person name="Barrasa J.M."/>
            <person name="Sanchez-Garcia M."/>
            <person name="Camarero S."/>
            <person name="Miyauchi S."/>
            <person name="Serrano A."/>
            <person name="Linde D."/>
            <person name="Babiker R."/>
            <person name="Drula E."/>
            <person name="Ayuso-Fernandez I."/>
            <person name="Pacheco R."/>
            <person name="Padilla G."/>
            <person name="Ferreira P."/>
            <person name="Barriuso J."/>
            <person name="Kellner H."/>
            <person name="Castanera R."/>
            <person name="Alfaro M."/>
            <person name="Ramirez L."/>
            <person name="Pisabarro A.G."/>
            <person name="Kuo A."/>
            <person name="Tritt A."/>
            <person name="Lipzen A."/>
            <person name="He G."/>
            <person name="Yan M."/>
            <person name="Ng V."/>
            <person name="Cullen D."/>
            <person name="Martin F."/>
            <person name="Rosso M.-N."/>
            <person name="Henrissat B."/>
            <person name="Hibbett D."/>
            <person name="Martinez A.T."/>
            <person name="Grigoriev I.V."/>
        </authorList>
    </citation>
    <scope>NUCLEOTIDE SEQUENCE</scope>
    <source>
        <strain evidence="2">CIRM-BRFM 674</strain>
    </source>
</reference>
<dbReference type="EMBL" id="MU155546">
    <property type="protein sequence ID" value="KAF9472343.1"/>
    <property type="molecule type" value="Genomic_DNA"/>
</dbReference>
<comment type="caution">
    <text evidence="2">The sequence shown here is derived from an EMBL/GenBank/DDBJ whole genome shotgun (WGS) entry which is preliminary data.</text>
</comment>
<keyword evidence="3" id="KW-1185">Reference proteome</keyword>
<dbReference type="AlphaFoldDB" id="A0A9P6CU85"/>